<comment type="similarity">
    <text evidence="2">Belongs to the IQD family.</text>
</comment>
<gene>
    <name evidence="4" type="primary">IQD14</name>
    <name evidence="4" type="ORF">KSP40_PGU005027</name>
</gene>
<organism evidence="4 5">
    <name type="scientific">Platanthera guangdongensis</name>
    <dbReference type="NCBI Taxonomy" id="2320717"/>
    <lineage>
        <taxon>Eukaryota</taxon>
        <taxon>Viridiplantae</taxon>
        <taxon>Streptophyta</taxon>
        <taxon>Embryophyta</taxon>
        <taxon>Tracheophyta</taxon>
        <taxon>Spermatophyta</taxon>
        <taxon>Magnoliopsida</taxon>
        <taxon>Liliopsida</taxon>
        <taxon>Asparagales</taxon>
        <taxon>Orchidaceae</taxon>
        <taxon>Orchidoideae</taxon>
        <taxon>Orchideae</taxon>
        <taxon>Orchidinae</taxon>
        <taxon>Platanthera</taxon>
    </lineage>
</organism>
<dbReference type="EMBL" id="JBBWWR010000008">
    <property type="protein sequence ID" value="KAK8962356.1"/>
    <property type="molecule type" value="Genomic_DNA"/>
</dbReference>
<name>A0ABR2ME92_9ASPA</name>
<evidence type="ECO:0000256" key="3">
    <source>
        <dbReference type="SAM" id="MobiDB-lite"/>
    </source>
</evidence>
<feature type="compositionally biased region" description="Polar residues" evidence="3">
    <location>
        <begin position="275"/>
        <end position="294"/>
    </location>
</feature>
<evidence type="ECO:0000256" key="1">
    <source>
        <dbReference type="ARBA" id="ARBA00022860"/>
    </source>
</evidence>
<sequence>MGLGGVLARKVFFKNRNSNRNHDGQERHIGADKGKWSSVRNYLCGDEVNSLLAEDDFASTGSAGANVRQSTVEEQIAEDEENLQINLSSQEKAAIIIQSAFRGFRIWRQYQELKLLAKTDENGEFEQQSEATEALSTIAQVGDCIEEQEAQEAIAAISHRIFGMCRIKEEWDDSVLSSNVLKLRIQNRLEAMTRRERALAYAFSQQLRTCSKKKRANFDAPDPGKGWSWLERWMAARSPTQSMADGCLNMPICNCKRQIVIRKRLDVAFEEKESCGSNDVPTSFNGPTEASQAPASEHGPVKSMLKATKSVTRRRRMPEYHQKKKEIERERSDRFGGELGGWGGGRHERIQGAMGKGTRGGRLLLADYRQRDSSREAEKEKRCKLLHSKSIREIKFKGAP</sequence>
<feature type="compositionally biased region" description="Basic and acidic residues" evidence="3">
    <location>
        <begin position="317"/>
        <end position="336"/>
    </location>
</feature>
<keyword evidence="1" id="KW-0112">Calmodulin-binding</keyword>
<evidence type="ECO:0000256" key="2">
    <source>
        <dbReference type="ARBA" id="ARBA00024341"/>
    </source>
</evidence>
<dbReference type="PANTHER" id="PTHR32295">
    <property type="entry name" value="IQ-DOMAIN 5-RELATED"/>
    <property type="match status" value="1"/>
</dbReference>
<evidence type="ECO:0000313" key="5">
    <source>
        <dbReference type="Proteomes" id="UP001412067"/>
    </source>
</evidence>
<reference evidence="4 5" key="1">
    <citation type="journal article" date="2022" name="Nat. Plants">
        <title>Genomes of leafy and leafless Platanthera orchids illuminate the evolution of mycoheterotrophy.</title>
        <authorList>
            <person name="Li M.H."/>
            <person name="Liu K.W."/>
            <person name="Li Z."/>
            <person name="Lu H.C."/>
            <person name="Ye Q.L."/>
            <person name="Zhang D."/>
            <person name="Wang J.Y."/>
            <person name="Li Y.F."/>
            <person name="Zhong Z.M."/>
            <person name="Liu X."/>
            <person name="Yu X."/>
            <person name="Liu D.K."/>
            <person name="Tu X.D."/>
            <person name="Liu B."/>
            <person name="Hao Y."/>
            <person name="Liao X.Y."/>
            <person name="Jiang Y.T."/>
            <person name="Sun W.H."/>
            <person name="Chen J."/>
            <person name="Chen Y.Q."/>
            <person name="Ai Y."/>
            <person name="Zhai J.W."/>
            <person name="Wu S.S."/>
            <person name="Zhou Z."/>
            <person name="Hsiao Y.Y."/>
            <person name="Wu W.L."/>
            <person name="Chen Y.Y."/>
            <person name="Lin Y.F."/>
            <person name="Hsu J.L."/>
            <person name="Li C.Y."/>
            <person name="Wang Z.W."/>
            <person name="Zhao X."/>
            <person name="Zhong W.Y."/>
            <person name="Ma X.K."/>
            <person name="Ma L."/>
            <person name="Huang J."/>
            <person name="Chen G.Z."/>
            <person name="Huang M.Z."/>
            <person name="Huang L."/>
            <person name="Peng D.H."/>
            <person name="Luo Y.B."/>
            <person name="Zou S.Q."/>
            <person name="Chen S.P."/>
            <person name="Lan S."/>
            <person name="Tsai W.C."/>
            <person name="Van de Peer Y."/>
            <person name="Liu Z.J."/>
        </authorList>
    </citation>
    <scope>NUCLEOTIDE SEQUENCE [LARGE SCALE GENOMIC DNA]</scope>
    <source>
        <strain evidence="4">Lor288</strain>
    </source>
</reference>
<evidence type="ECO:0000313" key="4">
    <source>
        <dbReference type="EMBL" id="KAK8962356.1"/>
    </source>
</evidence>
<accession>A0ABR2ME92</accession>
<proteinExistence type="inferred from homology"/>
<dbReference type="Proteomes" id="UP001412067">
    <property type="component" value="Unassembled WGS sequence"/>
</dbReference>
<protein>
    <submittedName>
        <fullName evidence="4">Protein IQ-DOMAIN 14</fullName>
    </submittedName>
</protein>
<dbReference type="PANTHER" id="PTHR32295:SF15">
    <property type="entry name" value="PROTEIN IQ-DOMAIN 33"/>
    <property type="match status" value="1"/>
</dbReference>
<dbReference type="PROSITE" id="PS50096">
    <property type="entry name" value="IQ"/>
    <property type="match status" value="1"/>
</dbReference>
<comment type="caution">
    <text evidence="4">The sequence shown here is derived from an EMBL/GenBank/DDBJ whole genome shotgun (WGS) entry which is preliminary data.</text>
</comment>
<keyword evidence="5" id="KW-1185">Reference proteome</keyword>
<feature type="region of interest" description="Disordered" evidence="3">
    <location>
        <begin position="274"/>
        <end position="358"/>
    </location>
</feature>